<reference evidence="1 2" key="1">
    <citation type="submission" date="2013-08" db="EMBL/GenBank/DDBJ databases">
        <authorList>
            <person name="Durkin A.S."/>
            <person name="Haft D.R."/>
            <person name="McCorrison J."/>
            <person name="Torralba M."/>
            <person name="Gillis M."/>
            <person name="Haft D.H."/>
            <person name="Methe B."/>
            <person name="Sutton G."/>
            <person name="Nelson K.E."/>
        </authorList>
    </citation>
    <scope>NUCLEOTIDE SEQUENCE [LARGE SCALE GENOMIC DNA]</scope>
    <source>
        <strain evidence="1 2">VPI DR56BR1116</strain>
    </source>
</reference>
<dbReference type="PATRIC" id="fig|1125725.3.peg.1125"/>
<dbReference type="Proteomes" id="UP000016412">
    <property type="component" value="Unassembled WGS sequence"/>
</dbReference>
<gene>
    <name evidence="1" type="ORF">HMPREF1325_0103</name>
</gene>
<organism evidence="1 2">
    <name type="scientific">Treponema socranskii subsp. socranskii VPI DR56BR1116 = ATCC 35536</name>
    <dbReference type="NCBI Taxonomy" id="1125725"/>
    <lineage>
        <taxon>Bacteria</taxon>
        <taxon>Pseudomonadati</taxon>
        <taxon>Spirochaetota</taxon>
        <taxon>Spirochaetia</taxon>
        <taxon>Spirochaetales</taxon>
        <taxon>Treponemataceae</taxon>
        <taxon>Treponema</taxon>
    </lineage>
</organism>
<sequence>MSFSITSTVFDEVDAYCKERGCSRSWFINKAVSSFMKDCLENKADYDVAIAALERFKKSNGKTYTSDELRKEFGL</sequence>
<dbReference type="AlphaFoldDB" id="U1F9U8"/>
<evidence type="ECO:0000313" key="2">
    <source>
        <dbReference type="Proteomes" id="UP000016412"/>
    </source>
</evidence>
<comment type="caution">
    <text evidence="1">The sequence shown here is derived from an EMBL/GenBank/DDBJ whole genome shotgun (WGS) entry which is preliminary data.</text>
</comment>
<accession>U1F9U8</accession>
<proteinExistence type="predicted"/>
<evidence type="ECO:0000313" key="1">
    <source>
        <dbReference type="EMBL" id="ERF60892.1"/>
    </source>
</evidence>
<dbReference type="EMBL" id="AUZJ01000024">
    <property type="protein sequence ID" value="ERF60892.1"/>
    <property type="molecule type" value="Genomic_DNA"/>
</dbReference>
<protein>
    <submittedName>
        <fullName evidence="1">Ribbon-helix-helix protein, CopG family</fullName>
    </submittedName>
</protein>
<dbReference type="eggNOG" id="ENOG50321F7">
    <property type="taxonomic scope" value="Bacteria"/>
</dbReference>
<name>U1F9U8_TRESO</name>